<gene>
    <name evidence="2" type="ORF">S01H4_22166</name>
</gene>
<feature type="non-terminal residue" evidence="2">
    <location>
        <position position="1"/>
    </location>
</feature>
<keyword evidence="1" id="KW-0812">Transmembrane</keyword>
<comment type="caution">
    <text evidence="2">The sequence shown here is derived from an EMBL/GenBank/DDBJ whole genome shotgun (WGS) entry which is preliminary data.</text>
</comment>
<dbReference type="EMBL" id="BART01010117">
    <property type="protein sequence ID" value="GAG85350.1"/>
    <property type="molecule type" value="Genomic_DNA"/>
</dbReference>
<dbReference type="AlphaFoldDB" id="X1ARJ8"/>
<accession>X1ARJ8</accession>
<evidence type="ECO:0008006" key="3">
    <source>
        <dbReference type="Google" id="ProtNLM"/>
    </source>
</evidence>
<protein>
    <recommendedName>
        <fullName evidence="3">Carbohydrate-binding domain-containing protein</fullName>
    </recommendedName>
</protein>
<keyword evidence="1" id="KW-1133">Transmembrane helix</keyword>
<feature type="transmembrane region" description="Helical" evidence="1">
    <location>
        <begin position="208"/>
        <end position="225"/>
    </location>
</feature>
<evidence type="ECO:0000313" key="2">
    <source>
        <dbReference type="EMBL" id="GAG85350.1"/>
    </source>
</evidence>
<reference evidence="2" key="1">
    <citation type="journal article" date="2014" name="Front. Microbiol.">
        <title>High frequency of phylogenetically diverse reductive dehalogenase-homologous genes in deep subseafloor sedimentary metagenomes.</title>
        <authorList>
            <person name="Kawai M."/>
            <person name="Futagami T."/>
            <person name="Toyoda A."/>
            <person name="Takaki Y."/>
            <person name="Nishi S."/>
            <person name="Hori S."/>
            <person name="Arai W."/>
            <person name="Tsubouchi T."/>
            <person name="Morono Y."/>
            <person name="Uchiyama I."/>
            <person name="Ito T."/>
            <person name="Fujiyama A."/>
            <person name="Inagaki F."/>
            <person name="Takami H."/>
        </authorList>
    </citation>
    <scope>NUCLEOTIDE SEQUENCE</scope>
    <source>
        <strain evidence="2">Expedition CK06-06</strain>
    </source>
</reference>
<dbReference type="NCBIfam" id="TIGR03024">
    <property type="entry name" value="arch_PEF_CTERM"/>
    <property type="match status" value="1"/>
</dbReference>
<dbReference type="SUPFAM" id="SSF49344">
    <property type="entry name" value="CBD9-like"/>
    <property type="match status" value="1"/>
</dbReference>
<keyword evidence="1" id="KW-0472">Membrane</keyword>
<dbReference type="InterPro" id="IPR017474">
    <property type="entry name" value="PEF_CTERM_C"/>
</dbReference>
<name>X1ARJ8_9ZZZZ</name>
<evidence type="ECO:0000256" key="1">
    <source>
        <dbReference type="SAM" id="Phobius"/>
    </source>
</evidence>
<organism evidence="2">
    <name type="scientific">marine sediment metagenome</name>
    <dbReference type="NCBI Taxonomy" id="412755"/>
    <lineage>
        <taxon>unclassified sequences</taxon>
        <taxon>metagenomes</taxon>
        <taxon>ecological metagenomes</taxon>
    </lineage>
</organism>
<dbReference type="Gene3D" id="2.60.40.1190">
    <property type="match status" value="1"/>
</dbReference>
<proteinExistence type="predicted"/>
<sequence length="233" mass="27020">ANYVSRNITSYQAYNEVTLDGRLNASEWADAEYYTTNNLVTNMTIHSKHDNEWVYFGITIFNDNTLYPDDYCEIYFDLDNDSFSTIIDLDDRKFMVNHTNATQAYDGEGDTWNTNNSMTWDAKSWTTNGNVSFEIKVNKTMIWGLNPLANDTVPFGVHFYSQAGGFHIWYGDRYDTVDQDYDETPTDWGLLGYSEAYEPVFISGIPEFSSIYIPILSMLVMMVIVSKRRRRKK</sequence>